<dbReference type="GO" id="GO:0044341">
    <property type="term" value="P:sodium-dependent phosphate transport"/>
    <property type="evidence" value="ECO:0007669"/>
    <property type="project" value="InterPro"/>
</dbReference>
<keyword evidence="4 6" id="KW-1133">Transmembrane helix</keyword>
<protein>
    <submittedName>
        <fullName evidence="7">Na/Pi cotransporter family protein</fullName>
    </submittedName>
</protein>
<reference evidence="7 8" key="1">
    <citation type="journal article" date="2020" name="Front. Microbiol.">
        <title>Genomic Analysis and Antimicrobial Resistance of Aliarcobacter cryaerophilus Strains From German Water Poultry.</title>
        <authorList>
            <person name="Muller E."/>
            <person name="Hotzel H."/>
            <person name="Ahlers C."/>
            <person name="Hanel I."/>
            <person name="Tomaso H."/>
            <person name="Abdel-Glil M.Y."/>
        </authorList>
    </citation>
    <scope>NUCLEOTIDE SEQUENCE [LARGE SCALE GENOMIC DNA]</scope>
    <source>
        <strain evidence="7 8">16CS1285-4</strain>
    </source>
</reference>
<feature type="transmembrane region" description="Helical" evidence="6">
    <location>
        <begin position="315"/>
        <end position="339"/>
    </location>
</feature>
<dbReference type="Proteomes" id="UP000515842">
    <property type="component" value="Chromosome"/>
</dbReference>
<keyword evidence="5 6" id="KW-0472">Membrane</keyword>
<dbReference type="PANTHER" id="PTHR10010">
    <property type="entry name" value="SOLUTE CARRIER FAMILY 34 SODIUM PHOSPHATE , MEMBER 2-RELATED"/>
    <property type="match status" value="1"/>
</dbReference>
<dbReference type="NCBIfam" id="NF037997">
    <property type="entry name" value="Na_Pi_symport"/>
    <property type="match status" value="1"/>
</dbReference>
<organism evidence="7 8">
    <name type="scientific">Aliarcobacter cryaerophilus</name>
    <dbReference type="NCBI Taxonomy" id="28198"/>
    <lineage>
        <taxon>Bacteria</taxon>
        <taxon>Pseudomonadati</taxon>
        <taxon>Campylobacterota</taxon>
        <taxon>Epsilonproteobacteria</taxon>
        <taxon>Campylobacterales</taxon>
        <taxon>Arcobacteraceae</taxon>
        <taxon>Aliarcobacter</taxon>
    </lineage>
</organism>
<dbReference type="Pfam" id="PF02690">
    <property type="entry name" value="Na_Pi_cotrans"/>
    <property type="match status" value="2"/>
</dbReference>
<sequence length="596" mass="65807">MNTKFTRRIDLLKSAAIPFFLILLGYVVIADENFTVILSGIAIFIIGMFFMQDGFKQLSGGILEKLLEKFTSNTLYAIATGFLSTSVVQSSTIITLIVVSFLSAELLTLVQAVGIVFGSNVGSTTTAWIVSSLGVDVKISTYAFPMLVFGVVLRFFKSNGVKGSGNVLLGLGFIFLGISYMKDGFDIMKNSIDLASYAMEGYLGIIVYILIGILITVVIQSSAATLAIVITALNADSITYVNAIALAIGANVGTTLTTILASFASNENGKRVALIHFLFNLISATFITVLIYQFIDLTDFIAPFLGVSDNNYGMKLALFHTIFSVTGVILLTPAISLLVKLSEKLIQKKVSSASKPKYLNQSVLSNPDASLAALRKEIINLYENCQKAMLHALNIHTTGLTRETLKVQLAKDLTIIDTDIDEIYQKNLKALYSEIVKFSSFAQENMFDFQHKKVDELKRAAVLLVEVLRDTRDIQRNVNFYLKSKNEYIKEEYNILRKELAEMLIDINTLSMLENDSDQLTQFELIKTELAHNDLASSEELDTLIREDKIKATMATSYMNDSATGYSIQKKLVKVANILFLNDGIVKQIGDENETK</sequence>
<evidence type="ECO:0000256" key="5">
    <source>
        <dbReference type="ARBA" id="ARBA00023136"/>
    </source>
</evidence>
<feature type="transmembrane region" description="Helical" evidence="6">
    <location>
        <begin position="139"/>
        <end position="157"/>
    </location>
</feature>
<evidence type="ECO:0000256" key="6">
    <source>
        <dbReference type="SAM" id="Phobius"/>
    </source>
</evidence>
<feature type="transmembrane region" description="Helical" evidence="6">
    <location>
        <begin position="202"/>
        <end position="233"/>
    </location>
</feature>
<feature type="transmembrane region" description="Helical" evidence="6">
    <location>
        <begin position="75"/>
        <end position="102"/>
    </location>
</feature>
<evidence type="ECO:0000256" key="1">
    <source>
        <dbReference type="ARBA" id="ARBA00004651"/>
    </source>
</evidence>
<accession>A0A7G9LL68</accession>
<name>A0A7G9LL68_9BACT</name>
<proteinExistence type="predicted"/>
<dbReference type="PANTHER" id="PTHR10010:SF46">
    <property type="entry name" value="SODIUM-DEPENDENT PHOSPHATE TRANSPORT PROTEIN 2B"/>
    <property type="match status" value="1"/>
</dbReference>
<feature type="transmembrane region" description="Helical" evidence="6">
    <location>
        <begin position="163"/>
        <end position="181"/>
    </location>
</feature>
<dbReference type="EMBL" id="CP060693">
    <property type="protein sequence ID" value="QNM89367.1"/>
    <property type="molecule type" value="Genomic_DNA"/>
</dbReference>
<comment type="subcellular location">
    <subcellularLocation>
        <location evidence="1">Cell membrane</location>
        <topology evidence="1">Multi-pass membrane protein</topology>
    </subcellularLocation>
</comment>
<dbReference type="GO" id="GO:0005436">
    <property type="term" value="F:sodium:phosphate symporter activity"/>
    <property type="evidence" value="ECO:0007669"/>
    <property type="project" value="InterPro"/>
</dbReference>
<feature type="transmembrane region" description="Helical" evidence="6">
    <location>
        <begin position="36"/>
        <end position="55"/>
    </location>
</feature>
<evidence type="ECO:0000313" key="8">
    <source>
        <dbReference type="Proteomes" id="UP000515842"/>
    </source>
</evidence>
<evidence type="ECO:0000256" key="4">
    <source>
        <dbReference type="ARBA" id="ARBA00022989"/>
    </source>
</evidence>
<dbReference type="GO" id="GO:0005886">
    <property type="term" value="C:plasma membrane"/>
    <property type="evidence" value="ECO:0007669"/>
    <property type="project" value="UniProtKB-SubCell"/>
</dbReference>
<evidence type="ECO:0000313" key="7">
    <source>
        <dbReference type="EMBL" id="QNM89367.1"/>
    </source>
</evidence>
<feature type="transmembrane region" description="Helical" evidence="6">
    <location>
        <begin position="12"/>
        <end position="30"/>
    </location>
</feature>
<evidence type="ECO:0000256" key="2">
    <source>
        <dbReference type="ARBA" id="ARBA00022475"/>
    </source>
</evidence>
<feature type="transmembrane region" description="Helical" evidence="6">
    <location>
        <begin position="239"/>
        <end position="261"/>
    </location>
</feature>
<dbReference type="AlphaFoldDB" id="A0A7G9LL68"/>
<gene>
    <name evidence="7" type="ORF">HOO34_06720</name>
</gene>
<dbReference type="InterPro" id="IPR003841">
    <property type="entry name" value="Na/Pi_transpt"/>
</dbReference>
<keyword evidence="3 6" id="KW-0812">Transmembrane</keyword>
<evidence type="ECO:0000256" key="3">
    <source>
        <dbReference type="ARBA" id="ARBA00022692"/>
    </source>
</evidence>
<keyword evidence="2" id="KW-1003">Cell membrane</keyword>
<feature type="transmembrane region" description="Helical" evidence="6">
    <location>
        <begin position="273"/>
        <end position="295"/>
    </location>
</feature>
<feature type="transmembrane region" description="Helical" evidence="6">
    <location>
        <begin position="108"/>
        <end position="130"/>
    </location>
</feature>